<accession>A0A9R1W4D3</accession>
<comment type="caution">
    <text evidence="7">The sequence shown here is derived from an EMBL/GenBank/DDBJ whole genome shotgun (WGS) entry which is preliminary data.</text>
</comment>
<keyword evidence="2" id="KW-0547">Nucleotide-binding</keyword>
<keyword evidence="8" id="KW-1185">Reference proteome</keyword>
<evidence type="ECO:0000313" key="8">
    <source>
        <dbReference type="Proteomes" id="UP000235145"/>
    </source>
</evidence>
<keyword evidence="3" id="KW-0067">ATP-binding</keyword>
<evidence type="ECO:0000256" key="4">
    <source>
        <dbReference type="ARBA" id="ARBA00023054"/>
    </source>
</evidence>
<dbReference type="GO" id="GO:0005524">
    <property type="term" value="F:ATP binding"/>
    <property type="evidence" value="ECO:0007669"/>
    <property type="project" value="UniProtKB-KW"/>
</dbReference>
<dbReference type="PANTHER" id="PTHR37739">
    <property type="entry name" value="KINESIN-LIKE PROTEIN KIN-12D"/>
    <property type="match status" value="1"/>
</dbReference>
<feature type="coiled-coil region" evidence="6">
    <location>
        <begin position="114"/>
        <end position="230"/>
    </location>
</feature>
<gene>
    <name evidence="7" type="ORF">LSAT_V11C300154070</name>
</gene>
<dbReference type="GO" id="GO:0005874">
    <property type="term" value="C:microtubule"/>
    <property type="evidence" value="ECO:0007669"/>
    <property type="project" value="UniProtKB-KW"/>
</dbReference>
<protein>
    <submittedName>
        <fullName evidence="7">Uncharacterized protein</fullName>
    </submittedName>
</protein>
<reference evidence="7 8" key="1">
    <citation type="journal article" date="2017" name="Nat. Commun.">
        <title>Genome assembly with in vitro proximity ligation data and whole-genome triplication in lettuce.</title>
        <authorList>
            <person name="Reyes-Chin-Wo S."/>
            <person name="Wang Z."/>
            <person name="Yang X."/>
            <person name="Kozik A."/>
            <person name="Arikit S."/>
            <person name="Song C."/>
            <person name="Xia L."/>
            <person name="Froenicke L."/>
            <person name="Lavelle D.O."/>
            <person name="Truco M.J."/>
            <person name="Xia R."/>
            <person name="Zhu S."/>
            <person name="Xu C."/>
            <person name="Xu H."/>
            <person name="Xu X."/>
            <person name="Cox K."/>
            <person name="Korf I."/>
            <person name="Meyers B.C."/>
            <person name="Michelmore R.W."/>
        </authorList>
    </citation>
    <scope>NUCLEOTIDE SEQUENCE [LARGE SCALE GENOMIC DNA]</scope>
    <source>
        <strain evidence="8">cv. Salinas</strain>
        <tissue evidence="7">Seedlings</tissue>
    </source>
</reference>
<evidence type="ECO:0000313" key="7">
    <source>
        <dbReference type="EMBL" id="KAJ0216873.1"/>
    </source>
</evidence>
<dbReference type="AlphaFoldDB" id="A0A9R1W4D3"/>
<sequence>MITVAGVSAGYGIMCTCEGSLYTWELSSGAKVVYLTHYKGATVSCLMVDDSGSSGVFAVTVGVKNDLGPSENTHGSNGGKRSYTLVRGRACYKNQLLQEKTSKMKLKKDLYHKKSETKEKLKEQKEIVKSFEKEIDCGASSKQEQFLFSLEGITDDLKRVSSERDQLCEQVNSLKENLEMMSEENKIYVEQKDEEIKILENFVEELDSTINVLEKRVKEMEDEIQRQHKIRYSFEVELQSLKTAWILITVTLTNMSIKLQGLDKYISELVIHAEAQALQYQQKYKSLEAMVSLMKTGPSKSSSEAQLLEKSENSLVKGRMNTEKDQELSLAKARLYELESITSIHVSLSLSNIAVASKLFAAMDPDQQSII</sequence>
<dbReference type="InterPro" id="IPR044986">
    <property type="entry name" value="KIF15/KIN-12"/>
</dbReference>
<evidence type="ECO:0000256" key="1">
    <source>
        <dbReference type="ARBA" id="ARBA00022701"/>
    </source>
</evidence>
<evidence type="ECO:0000256" key="5">
    <source>
        <dbReference type="ARBA" id="ARBA00023175"/>
    </source>
</evidence>
<name>A0A9R1W4D3_LACSA</name>
<evidence type="ECO:0000256" key="3">
    <source>
        <dbReference type="ARBA" id="ARBA00022840"/>
    </source>
</evidence>
<organism evidence="7 8">
    <name type="scientific">Lactuca sativa</name>
    <name type="common">Garden lettuce</name>
    <dbReference type="NCBI Taxonomy" id="4236"/>
    <lineage>
        <taxon>Eukaryota</taxon>
        <taxon>Viridiplantae</taxon>
        <taxon>Streptophyta</taxon>
        <taxon>Embryophyta</taxon>
        <taxon>Tracheophyta</taxon>
        <taxon>Spermatophyta</taxon>
        <taxon>Magnoliopsida</taxon>
        <taxon>eudicotyledons</taxon>
        <taxon>Gunneridae</taxon>
        <taxon>Pentapetalae</taxon>
        <taxon>asterids</taxon>
        <taxon>campanulids</taxon>
        <taxon>Asterales</taxon>
        <taxon>Asteraceae</taxon>
        <taxon>Cichorioideae</taxon>
        <taxon>Cichorieae</taxon>
        <taxon>Lactucinae</taxon>
        <taxon>Lactuca</taxon>
    </lineage>
</organism>
<evidence type="ECO:0000256" key="6">
    <source>
        <dbReference type="SAM" id="Coils"/>
    </source>
</evidence>
<keyword evidence="5" id="KW-0505">Motor protein</keyword>
<dbReference type="EMBL" id="NBSK02000003">
    <property type="protein sequence ID" value="KAJ0216873.1"/>
    <property type="molecule type" value="Genomic_DNA"/>
</dbReference>
<proteinExistence type="predicted"/>
<evidence type="ECO:0000256" key="2">
    <source>
        <dbReference type="ARBA" id="ARBA00022741"/>
    </source>
</evidence>
<keyword evidence="1" id="KW-0493">Microtubule</keyword>
<dbReference type="PANTHER" id="PTHR37739:SF18">
    <property type="entry name" value="KINESIN-LIKE PROTEIN KIN-12C"/>
    <property type="match status" value="1"/>
</dbReference>
<keyword evidence="4 6" id="KW-0175">Coiled coil</keyword>
<dbReference type="Proteomes" id="UP000235145">
    <property type="component" value="Unassembled WGS sequence"/>
</dbReference>